<protein>
    <submittedName>
        <fullName evidence="2">19920_t:CDS:1</fullName>
    </submittedName>
</protein>
<sequence>MEIKILQENCDIISSVDTEFKGELSKMVFEIFKNLQEYNEEAMRTGNDQIDDIIVEFVRISKDMSIESYKIFSFANNLILHTNIILDNAIEIDEVKEELEILSQNSAERINSIKSLIEDCRKLKKQIEKLIYENDEMKQKDNSTLSFICLPYIGLNCFAENQPLSKCLAEQIIKQIKLLDEVLTHDYKDLWESYKNNIDSFIRLLNKPSMNNDIKIRKENLEKEKEKWKALKNKHKLTYYATKQSITR</sequence>
<proteinExistence type="predicted"/>
<accession>A0A9N9JRW5</accession>
<feature type="non-terminal residue" evidence="2">
    <location>
        <position position="248"/>
    </location>
</feature>
<dbReference type="AlphaFoldDB" id="A0A9N9JRW5"/>
<name>A0A9N9JRW5_9GLOM</name>
<organism evidence="2 3">
    <name type="scientific">Cetraspora pellucida</name>
    <dbReference type="NCBI Taxonomy" id="1433469"/>
    <lineage>
        <taxon>Eukaryota</taxon>
        <taxon>Fungi</taxon>
        <taxon>Fungi incertae sedis</taxon>
        <taxon>Mucoromycota</taxon>
        <taxon>Glomeromycotina</taxon>
        <taxon>Glomeromycetes</taxon>
        <taxon>Diversisporales</taxon>
        <taxon>Gigasporaceae</taxon>
        <taxon>Cetraspora</taxon>
    </lineage>
</organism>
<reference evidence="2" key="1">
    <citation type="submission" date="2021-06" db="EMBL/GenBank/DDBJ databases">
        <authorList>
            <person name="Kallberg Y."/>
            <person name="Tangrot J."/>
            <person name="Rosling A."/>
        </authorList>
    </citation>
    <scope>NUCLEOTIDE SEQUENCE</scope>
    <source>
        <strain evidence="2">FL966</strain>
    </source>
</reference>
<keyword evidence="3" id="KW-1185">Reference proteome</keyword>
<dbReference type="Proteomes" id="UP000789759">
    <property type="component" value="Unassembled WGS sequence"/>
</dbReference>
<evidence type="ECO:0000313" key="2">
    <source>
        <dbReference type="EMBL" id="CAG8794243.1"/>
    </source>
</evidence>
<keyword evidence="1" id="KW-0175">Coiled coil</keyword>
<gene>
    <name evidence="2" type="ORF">CPELLU_LOCUS17228</name>
</gene>
<feature type="coiled-coil region" evidence="1">
    <location>
        <begin position="211"/>
        <end position="238"/>
    </location>
</feature>
<dbReference type="EMBL" id="CAJVQA010028287">
    <property type="protein sequence ID" value="CAG8794243.1"/>
    <property type="molecule type" value="Genomic_DNA"/>
</dbReference>
<feature type="coiled-coil region" evidence="1">
    <location>
        <begin position="113"/>
        <end position="140"/>
    </location>
</feature>
<comment type="caution">
    <text evidence="2">The sequence shown here is derived from an EMBL/GenBank/DDBJ whole genome shotgun (WGS) entry which is preliminary data.</text>
</comment>
<evidence type="ECO:0000313" key="3">
    <source>
        <dbReference type="Proteomes" id="UP000789759"/>
    </source>
</evidence>
<evidence type="ECO:0000256" key="1">
    <source>
        <dbReference type="SAM" id="Coils"/>
    </source>
</evidence>